<organism evidence="1 2">
    <name type="scientific">Pisolithus microcarpus 441</name>
    <dbReference type="NCBI Taxonomy" id="765257"/>
    <lineage>
        <taxon>Eukaryota</taxon>
        <taxon>Fungi</taxon>
        <taxon>Dikarya</taxon>
        <taxon>Basidiomycota</taxon>
        <taxon>Agaricomycotina</taxon>
        <taxon>Agaricomycetes</taxon>
        <taxon>Agaricomycetidae</taxon>
        <taxon>Boletales</taxon>
        <taxon>Sclerodermatineae</taxon>
        <taxon>Pisolithaceae</taxon>
        <taxon>Pisolithus</taxon>
    </lineage>
</organism>
<reference evidence="2" key="2">
    <citation type="submission" date="2015-01" db="EMBL/GenBank/DDBJ databases">
        <title>Evolutionary Origins and Diversification of the Mycorrhizal Mutualists.</title>
        <authorList>
            <consortium name="DOE Joint Genome Institute"/>
            <consortium name="Mycorrhizal Genomics Consortium"/>
            <person name="Kohler A."/>
            <person name="Kuo A."/>
            <person name="Nagy L.G."/>
            <person name="Floudas D."/>
            <person name="Copeland A."/>
            <person name="Barry K.W."/>
            <person name="Cichocki N."/>
            <person name="Veneault-Fourrey C."/>
            <person name="LaButti K."/>
            <person name="Lindquist E.A."/>
            <person name="Lipzen A."/>
            <person name="Lundell T."/>
            <person name="Morin E."/>
            <person name="Murat C."/>
            <person name="Riley R."/>
            <person name="Ohm R."/>
            <person name="Sun H."/>
            <person name="Tunlid A."/>
            <person name="Henrissat B."/>
            <person name="Grigoriev I.V."/>
            <person name="Hibbett D.S."/>
            <person name="Martin F."/>
        </authorList>
    </citation>
    <scope>NUCLEOTIDE SEQUENCE [LARGE SCALE GENOMIC DNA]</scope>
    <source>
        <strain evidence="2">441</strain>
    </source>
</reference>
<reference evidence="1 2" key="1">
    <citation type="submission" date="2014-04" db="EMBL/GenBank/DDBJ databases">
        <authorList>
            <consortium name="DOE Joint Genome Institute"/>
            <person name="Kuo A."/>
            <person name="Kohler A."/>
            <person name="Costa M.D."/>
            <person name="Nagy L.G."/>
            <person name="Floudas D."/>
            <person name="Copeland A."/>
            <person name="Barry K.W."/>
            <person name="Cichocki N."/>
            <person name="Veneault-Fourrey C."/>
            <person name="LaButti K."/>
            <person name="Lindquist E.A."/>
            <person name="Lipzen A."/>
            <person name="Lundell T."/>
            <person name="Morin E."/>
            <person name="Murat C."/>
            <person name="Sun H."/>
            <person name="Tunlid A."/>
            <person name="Henrissat B."/>
            <person name="Grigoriev I.V."/>
            <person name="Hibbett D.S."/>
            <person name="Martin F."/>
            <person name="Nordberg H.P."/>
            <person name="Cantor M.N."/>
            <person name="Hua S.X."/>
        </authorList>
    </citation>
    <scope>NUCLEOTIDE SEQUENCE [LARGE SCALE GENOMIC DNA]</scope>
    <source>
        <strain evidence="1 2">441</strain>
    </source>
</reference>
<dbReference type="AlphaFoldDB" id="A0A0C9YU87"/>
<name>A0A0C9YU87_9AGAM</name>
<accession>A0A0C9YU87</accession>
<gene>
    <name evidence="1" type="ORF">PISMIDRAFT_690367</name>
</gene>
<proteinExistence type="predicted"/>
<sequence>SSIPRIVSKTTYSRALGVDTPFLCVVNEDPELCVMEIETSVPGLMSWCVVVFYSMVGSSTISAFSGERS</sequence>
<keyword evidence="2" id="KW-1185">Reference proteome</keyword>
<feature type="non-terminal residue" evidence="1">
    <location>
        <position position="69"/>
    </location>
</feature>
<evidence type="ECO:0000313" key="2">
    <source>
        <dbReference type="Proteomes" id="UP000054018"/>
    </source>
</evidence>
<dbReference type="EMBL" id="KN834223">
    <property type="protein sequence ID" value="KIK11413.1"/>
    <property type="molecule type" value="Genomic_DNA"/>
</dbReference>
<dbReference type="HOGENOM" id="CLU_2782901_0_0_1"/>
<dbReference type="Proteomes" id="UP000054018">
    <property type="component" value="Unassembled WGS sequence"/>
</dbReference>
<evidence type="ECO:0000313" key="1">
    <source>
        <dbReference type="EMBL" id="KIK11413.1"/>
    </source>
</evidence>
<protein>
    <submittedName>
        <fullName evidence="1">Uncharacterized protein</fullName>
    </submittedName>
</protein>